<comment type="caution">
    <text evidence="1">The sequence shown here is derived from an EMBL/GenBank/DDBJ whole genome shotgun (WGS) entry which is preliminary data.</text>
</comment>
<accession>C6LB09</accession>
<dbReference type="EMBL" id="ACCL02000003">
    <property type="protein sequence ID" value="EET62140.1"/>
    <property type="molecule type" value="Genomic_DNA"/>
</dbReference>
<gene>
    <name evidence="1" type="ORF">BRYFOR_05804</name>
</gene>
<evidence type="ECO:0000313" key="2">
    <source>
        <dbReference type="Proteomes" id="UP000005561"/>
    </source>
</evidence>
<organism evidence="1 2">
    <name type="scientific">Marvinbryantia formatexigens DSM 14469</name>
    <dbReference type="NCBI Taxonomy" id="478749"/>
    <lineage>
        <taxon>Bacteria</taxon>
        <taxon>Bacillati</taxon>
        <taxon>Bacillota</taxon>
        <taxon>Clostridia</taxon>
        <taxon>Lachnospirales</taxon>
        <taxon>Lachnospiraceae</taxon>
        <taxon>Marvinbryantia</taxon>
    </lineage>
</organism>
<proteinExistence type="predicted"/>
<keyword evidence="2" id="KW-1185">Reference proteome</keyword>
<dbReference type="AlphaFoldDB" id="C6LB09"/>
<sequence>MARFCGENNRHDDILRKNLALFIFYEVLKKKELCYTGNQ</sequence>
<protein>
    <submittedName>
        <fullName evidence="1">Uncharacterized protein</fullName>
    </submittedName>
</protein>
<dbReference type="Proteomes" id="UP000005561">
    <property type="component" value="Unassembled WGS sequence"/>
</dbReference>
<reference evidence="1" key="1">
    <citation type="submission" date="2009-07" db="EMBL/GenBank/DDBJ databases">
        <authorList>
            <person name="Weinstock G."/>
            <person name="Sodergren E."/>
            <person name="Clifton S."/>
            <person name="Fulton L."/>
            <person name="Fulton B."/>
            <person name="Courtney L."/>
            <person name="Fronick C."/>
            <person name="Harrison M."/>
            <person name="Strong C."/>
            <person name="Farmer C."/>
            <person name="Delahaunty K."/>
            <person name="Markovic C."/>
            <person name="Hall O."/>
            <person name="Minx P."/>
            <person name="Tomlinson C."/>
            <person name="Mitreva M."/>
            <person name="Nelson J."/>
            <person name="Hou S."/>
            <person name="Wollam A."/>
            <person name="Pepin K.H."/>
            <person name="Johnson M."/>
            <person name="Bhonagiri V."/>
            <person name="Nash W.E."/>
            <person name="Warren W."/>
            <person name="Chinwalla A."/>
            <person name="Mardis E.R."/>
            <person name="Wilson R.K."/>
        </authorList>
    </citation>
    <scope>NUCLEOTIDE SEQUENCE [LARGE SCALE GENOMIC DNA]</scope>
    <source>
        <strain evidence="1">DSM 14469</strain>
    </source>
</reference>
<name>C6LB09_9FIRM</name>
<evidence type="ECO:0000313" key="1">
    <source>
        <dbReference type="EMBL" id="EET62140.1"/>
    </source>
</evidence>